<keyword evidence="4" id="KW-1185">Reference proteome</keyword>
<keyword evidence="2 3" id="KW-0560">Oxidoreductase</keyword>
<evidence type="ECO:0000313" key="4">
    <source>
        <dbReference type="Proteomes" id="UP001209083"/>
    </source>
</evidence>
<organism evidence="3 4">
    <name type="scientific">Saxibacter everestensis</name>
    <dbReference type="NCBI Taxonomy" id="2909229"/>
    <lineage>
        <taxon>Bacteria</taxon>
        <taxon>Bacillati</taxon>
        <taxon>Actinomycetota</taxon>
        <taxon>Actinomycetes</taxon>
        <taxon>Micrococcales</taxon>
        <taxon>Brevibacteriaceae</taxon>
        <taxon>Saxibacter</taxon>
    </lineage>
</organism>
<protein>
    <submittedName>
        <fullName evidence="3">SDR family oxidoreductase</fullName>
        <ecNumber evidence="3">1.-.-.-</ecNumber>
    </submittedName>
</protein>
<reference evidence="3 4" key="1">
    <citation type="submission" date="2023-05" db="EMBL/GenBank/DDBJ databases">
        <title>Lithophilousrod everest ZFBP1038 complete genpme.</title>
        <authorList>
            <person name="Tian M."/>
        </authorList>
    </citation>
    <scope>NUCLEOTIDE SEQUENCE [LARGE SCALE GENOMIC DNA]</scope>
    <source>
        <strain evidence="3 4">ZFBP1038</strain>
    </source>
</reference>
<name>A0ABY8QS82_9MICO</name>
<dbReference type="Gene3D" id="3.40.50.720">
    <property type="entry name" value="NAD(P)-binding Rossmann-like Domain"/>
    <property type="match status" value="1"/>
</dbReference>
<dbReference type="GO" id="GO:0016491">
    <property type="term" value="F:oxidoreductase activity"/>
    <property type="evidence" value="ECO:0007669"/>
    <property type="project" value="UniProtKB-KW"/>
</dbReference>
<comment type="similarity">
    <text evidence="1">Belongs to the short-chain dehydrogenases/reductases (SDR) family.</text>
</comment>
<dbReference type="RefSeq" id="WP_349638643.1">
    <property type="nucleotide sequence ID" value="NZ_CP090958.1"/>
</dbReference>
<dbReference type="EMBL" id="CP090958">
    <property type="protein sequence ID" value="WGW11850.1"/>
    <property type="molecule type" value="Genomic_DNA"/>
</dbReference>
<sequence length="253" mass="26270">MELGLAGKAALITGAVSGIGRACAYALAGEGVRLGLIDRDEDAGRLLESELGACVPTRFVAADVTDEVAFSAAIGEIATGFGGLDAAVGCAGVSGQFGRDVDDVSAAEFNQVLHVNLTGQFILARESARHLRFSGSPSLVFLGSDSSFVAAPRMLAYNASKGGLLQLTRALAVDLAGDGIRVNCVCPSIVDTPLARDDLMISSEELRRQDYPVQSPEQVANHVLYLVSPASYPVNGTSLVSDFGYLARSSFPA</sequence>
<dbReference type="InterPro" id="IPR002347">
    <property type="entry name" value="SDR_fam"/>
</dbReference>
<evidence type="ECO:0000313" key="3">
    <source>
        <dbReference type="EMBL" id="WGW11850.1"/>
    </source>
</evidence>
<dbReference type="InterPro" id="IPR020904">
    <property type="entry name" value="Sc_DH/Rdtase_CS"/>
</dbReference>
<dbReference type="InterPro" id="IPR036291">
    <property type="entry name" value="NAD(P)-bd_dom_sf"/>
</dbReference>
<accession>A0ABY8QS82</accession>
<proteinExistence type="inferred from homology"/>
<evidence type="ECO:0000256" key="2">
    <source>
        <dbReference type="ARBA" id="ARBA00023002"/>
    </source>
</evidence>
<evidence type="ECO:0000256" key="1">
    <source>
        <dbReference type="ARBA" id="ARBA00006484"/>
    </source>
</evidence>
<dbReference type="Proteomes" id="UP001209083">
    <property type="component" value="Chromosome"/>
</dbReference>
<dbReference type="PROSITE" id="PS00061">
    <property type="entry name" value="ADH_SHORT"/>
    <property type="match status" value="1"/>
</dbReference>
<dbReference type="PRINTS" id="PR00081">
    <property type="entry name" value="GDHRDH"/>
</dbReference>
<dbReference type="PANTHER" id="PTHR43669:SF3">
    <property type="entry name" value="ALCOHOL DEHYDROGENASE, PUTATIVE (AFU_ORTHOLOGUE AFUA_3G03445)-RELATED"/>
    <property type="match status" value="1"/>
</dbReference>
<dbReference type="SUPFAM" id="SSF51735">
    <property type="entry name" value="NAD(P)-binding Rossmann-fold domains"/>
    <property type="match status" value="1"/>
</dbReference>
<dbReference type="PANTHER" id="PTHR43669">
    <property type="entry name" value="5-KETO-D-GLUCONATE 5-REDUCTASE"/>
    <property type="match status" value="1"/>
</dbReference>
<dbReference type="CDD" id="cd05233">
    <property type="entry name" value="SDR_c"/>
    <property type="match status" value="1"/>
</dbReference>
<dbReference type="EC" id="1.-.-.-" evidence="3"/>
<dbReference type="PRINTS" id="PR00080">
    <property type="entry name" value="SDRFAMILY"/>
</dbReference>
<gene>
    <name evidence="3" type="ORF">LWF01_17440</name>
</gene>
<dbReference type="Pfam" id="PF13561">
    <property type="entry name" value="adh_short_C2"/>
    <property type="match status" value="1"/>
</dbReference>